<keyword evidence="3" id="KW-0413">Isomerase</keyword>
<dbReference type="EC" id="5.5.1.2" evidence="3"/>
<accession>A0A6M4GVW7</accession>
<dbReference type="InterPro" id="IPR008948">
    <property type="entry name" value="L-Aspartase-like"/>
</dbReference>
<dbReference type="Pfam" id="PF00206">
    <property type="entry name" value="Lyase_1"/>
    <property type="match status" value="1"/>
</dbReference>
<dbReference type="PRINTS" id="PR00149">
    <property type="entry name" value="FUMRATELYASE"/>
</dbReference>
<sequence>MSMNPAARTLLRSSFEAALGGPAFVRAMLDFETALARAQAEEGVIPASSAAAIENAARQVMDAESLVAEGKRSVSIAVPFVEALQARVASAAPEAAAHVHYGATSQDAIDTAMVMAVRRCLDEADGCLATAVAALATRAREHRDTPMLGRTLMQPALPITAGLKLARWAAALEGDRRRIEGARGALAIQLGGPVGALEKLGAKGPAVRARVARQLGLVDAPAWHTHRGAWIDLLDRIGNTILTIGKIARDLSLLSQPEVGEMMEAAPRAGIGASSAMPHKRNPVGCAHALAAATRAPGLLATIHAAALGEHERALGGWQAELATVPELMGALGSSLDFLERIGPSLVIDAARMAENLRAQPEVHVAGGASKEGLRSALDELLKEIAR</sequence>
<dbReference type="InterPro" id="IPR000362">
    <property type="entry name" value="Fumarate_lyase_fam"/>
</dbReference>
<dbReference type="SUPFAM" id="SSF48557">
    <property type="entry name" value="L-aspartase-like"/>
    <property type="match status" value="1"/>
</dbReference>
<proteinExistence type="inferred from homology"/>
<evidence type="ECO:0000256" key="1">
    <source>
        <dbReference type="ARBA" id="ARBA00034772"/>
    </source>
</evidence>
<reference evidence="3 4" key="1">
    <citation type="submission" date="2020-04" db="EMBL/GenBank/DDBJ databases">
        <title>Usitatibacter rugosus gen. nov., sp. nov. and Usitatibacter palustris sp. nov., novel members of Usitatibacteraceae fam. nov. within the order Nitrosomonadales isolated from soil.</title>
        <authorList>
            <person name="Huber K.J."/>
            <person name="Neumann-Schaal M."/>
            <person name="Geppert A."/>
            <person name="Luckner M."/>
            <person name="Wanner G."/>
            <person name="Overmann J."/>
        </authorList>
    </citation>
    <scope>NUCLEOTIDE SEQUENCE [LARGE SCALE GENOMIC DNA]</scope>
    <source>
        <strain evidence="3 4">0125_3</strain>
    </source>
</reference>
<keyword evidence="4" id="KW-1185">Reference proteome</keyword>
<dbReference type="EMBL" id="CP053069">
    <property type="protein sequence ID" value="QJR11441.1"/>
    <property type="molecule type" value="Genomic_DNA"/>
</dbReference>
<name>A0A6M4GVW7_9PROT</name>
<dbReference type="PANTHER" id="PTHR43172:SF2">
    <property type="entry name" value="ADENYLOSUCCINATE LYASE C-TERMINAL DOMAIN-CONTAINING PROTEIN"/>
    <property type="match status" value="1"/>
</dbReference>
<comment type="similarity">
    <text evidence="1">Belongs to the class-II fumarase/aspartase family.</text>
</comment>
<dbReference type="AlphaFoldDB" id="A0A6M4GVW7"/>
<evidence type="ECO:0000313" key="3">
    <source>
        <dbReference type="EMBL" id="QJR11441.1"/>
    </source>
</evidence>
<gene>
    <name evidence="3" type="primary">pcaB</name>
    <name evidence="3" type="ORF">DSM104443_02517</name>
</gene>
<feature type="domain" description="Fumarate lyase N-terminal" evidence="2">
    <location>
        <begin position="31"/>
        <end position="298"/>
    </location>
</feature>
<dbReference type="GO" id="GO:0047472">
    <property type="term" value="F:3-carboxy-cis,cis-muconate cycloisomerase activity"/>
    <property type="evidence" value="ECO:0007669"/>
    <property type="project" value="UniProtKB-EC"/>
</dbReference>
<evidence type="ECO:0000259" key="2">
    <source>
        <dbReference type="Pfam" id="PF00206"/>
    </source>
</evidence>
<dbReference type="InterPro" id="IPR022761">
    <property type="entry name" value="Fumarate_lyase_N"/>
</dbReference>
<evidence type="ECO:0000313" key="4">
    <source>
        <dbReference type="Proteomes" id="UP000501534"/>
    </source>
</evidence>
<protein>
    <submittedName>
        <fullName evidence="3">3-carboxy-cis,cis-muconate cycloisomerase</fullName>
        <ecNumber evidence="3">5.5.1.2</ecNumber>
    </submittedName>
</protein>
<dbReference type="PRINTS" id="PR00145">
    <property type="entry name" value="ARGSUCLYASE"/>
</dbReference>
<organism evidence="3 4">
    <name type="scientific">Usitatibacter rugosus</name>
    <dbReference type="NCBI Taxonomy" id="2732067"/>
    <lineage>
        <taxon>Bacteria</taxon>
        <taxon>Pseudomonadati</taxon>
        <taxon>Pseudomonadota</taxon>
        <taxon>Betaproteobacteria</taxon>
        <taxon>Nitrosomonadales</taxon>
        <taxon>Usitatibacteraceae</taxon>
        <taxon>Usitatibacter</taxon>
    </lineage>
</organism>
<dbReference type="KEGG" id="uru:DSM104443_02517"/>
<dbReference type="Gene3D" id="1.20.200.10">
    <property type="entry name" value="Fumarase/aspartase (Central domain)"/>
    <property type="match status" value="1"/>
</dbReference>
<dbReference type="RefSeq" id="WP_171092784.1">
    <property type="nucleotide sequence ID" value="NZ_CP053069.1"/>
</dbReference>
<dbReference type="PANTHER" id="PTHR43172">
    <property type="entry name" value="ADENYLOSUCCINATE LYASE"/>
    <property type="match status" value="1"/>
</dbReference>
<dbReference type="Proteomes" id="UP000501534">
    <property type="component" value="Chromosome"/>
</dbReference>